<keyword evidence="2" id="KW-1185">Reference proteome</keyword>
<dbReference type="RefSeq" id="WP_253754081.1">
    <property type="nucleotide sequence ID" value="NZ_JAMZDZ010000001.1"/>
</dbReference>
<dbReference type="EMBL" id="JBHSAY010000001">
    <property type="protein sequence ID" value="MFC4129046.1"/>
    <property type="molecule type" value="Genomic_DNA"/>
</dbReference>
<name>A0ABV8LDR4_9ACTN</name>
<protein>
    <submittedName>
        <fullName evidence="1">Uncharacterized protein</fullName>
    </submittedName>
</protein>
<accession>A0ABV8LDR4</accession>
<comment type="caution">
    <text evidence="1">The sequence shown here is derived from an EMBL/GenBank/DDBJ whole genome shotgun (WGS) entry which is preliminary data.</text>
</comment>
<proteinExistence type="predicted"/>
<reference evidence="2" key="1">
    <citation type="journal article" date="2019" name="Int. J. Syst. Evol. Microbiol.">
        <title>The Global Catalogue of Microorganisms (GCM) 10K type strain sequencing project: providing services to taxonomists for standard genome sequencing and annotation.</title>
        <authorList>
            <consortium name="The Broad Institute Genomics Platform"/>
            <consortium name="The Broad Institute Genome Sequencing Center for Infectious Disease"/>
            <person name="Wu L."/>
            <person name="Ma J."/>
        </authorList>
    </citation>
    <scope>NUCLEOTIDE SEQUENCE [LARGE SCALE GENOMIC DNA]</scope>
    <source>
        <strain evidence="2">CGMCC 4.7289</strain>
    </source>
</reference>
<evidence type="ECO:0000313" key="1">
    <source>
        <dbReference type="EMBL" id="MFC4129046.1"/>
    </source>
</evidence>
<organism evidence="1 2">
    <name type="scientific">Hamadaea flava</name>
    <dbReference type="NCBI Taxonomy" id="1742688"/>
    <lineage>
        <taxon>Bacteria</taxon>
        <taxon>Bacillati</taxon>
        <taxon>Actinomycetota</taxon>
        <taxon>Actinomycetes</taxon>
        <taxon>Micromonosporales</taxon>
        <taxon>Micromonosporaceae</taxon>
        <taxon>Hamadaea</taxon>
    </lineage>
</organism>
<sequence>MWLRYDLADLRRFVLEEIAEWDPSDSSEFMADLDIMFHDLLHNGLIQIDHPYVRDVQFGEHGDNNERLEIVLELANEIGIVSTATLPLDEEVVGGHTGLDALIHALAYISHAGSDLLQRLDALINSARST</sequence>
<evidence type="ECO:0000313" key="2">
    <source>
        <dbReference type="Proteomes" id="UP001595816"/>
    </source>
</evidence>
<gene>
    <name evidence="1" type="ORF">ACFOZ4_00260</name>
</gene>
<dbReference type="Proteomes" id="UP001595816">
    <property type="component" value="Unassembled WGS sequence"/>
</dbReference>